<dbReference type="Proteomes" id="UP000008080">
    <property type="component" value="Chromosome"/>
</dbReference>
<dbReference type="AlphaFoldDB" id="Q6MMI2"/>
<accession>Q6MMI2</accession>
<organism evidence="1 2">
    <name type="scientific">Bdellovibrio bacteriovorus (strain ATCC 15356 / DSM 50701 / NCIMB 9529 / HD100)</name>
    <dbReference type="NCBI Taxonomy" id="264462"/>
    <lineage>
        <taxon>Bacteria</taxon>
        <taxon>Pseudomonadati</taxon>
        <taxon>Bdellovibrionota</taxon>
        <taxon>Bdellovibrionia</taxon>
        <taxon>Bdellovibrionales</taxon>
        <taxon>Pseudobdellovibrionaceae</taxon>
        <taxon>Bdellovibrio</taxon>
    </lineage>
</organism>
<dbReference type="RefSeq" id="WP_011164124.1">
    <property type="nucleotide sequence ID" value="NC_005363.1"/>
</dbReference>
<dbReference type="Pfam" id="PF03860">
    <property type="entry name" value="Csp"/>
    <property type="match status" value="1"/>
</dbReference>
<evidence type="ECO:0000313" key="1">
    <source>
        <dbReference type="EMBL" id="CAE79522.1"/>
    </source>
</evidence>
<dbReference type="KEGG" id="bba:Bd1647"/>
<dbReference type="InterPro" id="IPR044543">
    <property type="entry name" value="YHJQ-like"/>
</dbReference>
<dbReference type="InterPro" id="IPR005560">
    <property type="entry name" value="Csp_YhjQ"/>
</dbReference>
<dbReference type="Gene3D" id="1.20.1270.360">
    <property type="match status" value="1"/>
</dbReference>
<dbReference type="GeneID" id="93012635"/>
<dbReference type="PANTHER" id="PTHR37310">
    <property type="entry name" value="CYTOPLASMIC PROTEIN-RELATED"/>
    <property type="match status" value="1"/>
</dbReference>
<protein>
    <submittedName>
        <fullName evidence="1">Putative ferredoxin</fullName>
    </submittedName>
</protein>
<evidence type="ECO:0000313" key="2">
    <source>
        <dbReference type="Proteomes" id="UP000008080"/>
    </source>
</evidence>
<dbReference type="EMBL" id="BX842650">
    <property type="protein sequence ID" value="CAE79522.1"/>
    <property type="molecule type" value="Genomic_DNA"/>
</dbReference>
<dbReference type="eggNOG" id="ENOG5030VRV">
    <property type="taxonomic scope" value="Bacteria"/>
</dbReference>
<proteinExistence type="predicted"/>
<sequence length="130" mass="14598">MRTNPLQDSDTAKGINFCFTTYRVCLETLNHVQEQGMRFAQTELASLLQLCADTCDLHARMEMVEADFASQAAELCFQICARTTLECEKFPEDPIVLKCADICRKCAEHCRGMAGMTVRVKSSQMSAARF</sequence>
<dbReference type="HOGENOM" id="CLU_142273_0_0_7"/>
<reference evidence="1 2" key="1">
    <citation type="journal article" date="2004" name="Science">
        <title>A predator unmasked: life cycle of Bdellovibrio bacteriovorus from a genomic perspective.</title>
        <authorList>
            <person name="Rendulic S."/>
            <person name="Jagtap P."/>
            <person name="Rosinus A."/>
            <person name="Eppinger M."/>
            <person name="Baar C."/>
            <person name="Lanz C."/>
            <person name="Keller H."/>
            <person name="Lambert C."/>
            <person name="Evans K.J."/>
            <person name="Goesmann A."/>
            <person name="Meyer F."/>
            <person name="Sockett R.E."/>
            <person name="Schuster S.C."/>
        </authorList>
    </citation>
    <scope>NUCLEOTIDE SEQUENCE [LARGE SCALE GENOMIC DNA]</scope>
    <source>
        <strain evidence="2">ATCC 15356 / DSM 50701 / NCIMB 9529 / HD100</strain>
    </source>
</reference>
<name>Q6MMI2_BDEBA</name>
<gene>
    <name evidence="1" type="ordered locus">Bd1647</name>
</gene>
<dbReference type="PANTHER" id="PTHR37310:SF1">
    <property type="entry name" value="CYTOPLASMIC PROTEIN"/>
    <property type="match status" value="1"/>
</dbReference>
<dbReference type="STRING" id="264462.Bd1647"/>
<keyword evidence="2" id="KW-1185">Reference proteome</keyword>
<dbReference type="CDD" id="cd08026">
    <property type="entry name" value="DUF326"/>
    <property type="match status" value="1"/>
</dbReference>